<dbReference type="EMBL" id="LNYK01000034">
    <property type="protein sequence ID" value="KTD19577.1"/>
    <property type="molecule type" value="Genomic_DNA"/>
</dbReference>
<evidence type="ECO:0000256" key="8">
    <source>
        <dbReference type="SAM" id="Phobius"/>
    </source>
</evidence>
<evidence type="ECO:0000256" key="2">
    <source>
        <dbReference type="ARBA" id="ARBA00009773"/>
    </source>
</evidence>
<evidence type="ECO:0000256" key="5">
    <source>
        <dbReference type="ARBA" id="ARBA00022692"/>
    </source>
</evidence>
<dbReference type="GO" id="GO:0005886">
    <property type="term" value="C:plasma membrane"/>
    <property type="evidence" value="ECO:0007669"/>
    <property type="project" value="UniProtKB-SubCell"/>
</dbReference>
<evidence type="ECO:0000256" key="3">
    <source>
        <dbReference type="ARBA" id="ARBA00022448"/>
    </source>
</evidence>
<dbReference type="RefSeq" id="WP_058530129.1">
    <property type="nucleotide sequence ID" value="NZ_CAAAHZ010000002.1"/>
</dbReference>
<feature type="transmembrane region" description="Helical" evidence="8">
    <location>
        <begin position="7"/>
        <end position="24"/>
    </location>
</feature>
<dbReference type="Pfam" id="PF01594">
    <property type="entry name" value="AI-2E_transport"/>
    <property type="match status" value="1"/>
</dbReference>
<keyword evidence="10" id="KW-1185">Reference proteome</keyword>
<protein>
    <submittedName>
        <fullName evidence="9">Transporter, permease</fullName>
    </submittedName>
</protein>
<evidence type="ECO:0000313" key="9">
    <source>
        <dbReference type="EMBL" id="KTD19577.1"/>
    </source>
</evidence>
<gene>
    <name evidence="9" type="ORF">Llon_2157</name>
</gene>
<evidence type="ECO:0000256" key="4">
    <source>
        <dbReference type="ARBA" id="ARBA00022475"/>
    </source>
</evidence>
<feature type="transmembrane region" description="Helical" evidence="8">
    <location>
        <begin position="60"/>
        <end position="83"/>
    </location>
</feature>
<evidence type="ECO:0000313" key="10">
    <source>
        <dbReference type="Proteomes" id="UP000054997"/>
    </source>
</evidence>
<sequence>MAFVSKYFYILASLILTGYLLIVAKFLINPLLAAFILALSLNPLVNWLENHKIPRIFSTLLTVFLLMAFILAMIVFFGAQVGAMDFEFGDLNKKFNGIAGKAQHFLSRILGVSPEEQVTLMRESLLNFLKNSASVLNNTVSFTTQFLSGFVLFILALFFFLYYRRFFVLFLYQLFNKKQHSGLNHILRKTQSAVNHYIFGLSLVIVIVAILNSSGLLLLGIENAITFGVFAAILTLVPYVGILIGSLIPALFALLTKDSLWFAAGVIFVFALVQFLEGNLLTPNIVGRQVRINPFAAILGLIIGGMLLGMVGIIFALPVLAIIKVICDEFSALKPIGFLLGQPEELNK</sequence>
<keyword evidence="7 8" id="KW-0472">Membrane</keyword>
<feature type="transmembrane region" description="Helical" evidence="8">
    <location>
        <begin position="227"/>
        <end position="252"/>
    </location>
</feature>
<dbReference type="AlphaFoldDB" id="A0A0W0VIL5"/>
<proteinExistence type="inferred from homology"/>
<feature type="transmembrane region" description="Helical" evidence="8">
    <location>
        <begin position="259"/>
        <end position="276"/>
    </location>
</feature>
<dbReference type="PANTHER" id="PTHR21716:SF53">
    <property type="entry name" value="PERMEASE PERM-RELATED"/>
    <property type="match status" value="1"/>
</dbReference>
<organism evidence="9 10">
    <name type="scientific">Legionella londiniensis</name>
    <dbReference type="NCBI Taxonomy" id="45068"/>
    <lineage>
        <taxon>Bacteria</taxon>
        <taxon>Pseudomonadati</taxon>
        <taxon>Pseudomonadota</taxon>
        <taxon>Gammaproteobacteria</taxon>
        <taxon>Legionellales</taxon>
        <taxon>Legionellaceae</taxon>
        <taxon>Legionella</taxon>
    </lineage>
</organism>
<keyword evidence="5 8" id="KW-0812">Transmembrane</keyword>
<dbReference type="Proteomes" id="UP000054997">
    <property type="component" value="Unassembled WGS sequence"/>
</dbReference>
<feature type="transmembrane region" description="Helical" evidence="8">
    <location>
        <begin position="196"/>
        <end position="221"/>
    </location>
</feature>
<evidence type="ECO:0000256" key="6">
    <source>
        <dbReference type="ARBA" id="ARBA00022989"/>
    </source>
</evidence>
<dbReference type="GO" id="GO:0055085">
    <property type="term" value="P:transmembrane transport"/>
    <property type="evidence" value="ECO:0007669"/>
    <property type="project" value="TreeGrafter"/>
</dbReference>
<comment type="caution">
    <text evidence="9">The sequence shown here is derived from an EMBL/GenBank/DDBJ whole genome shotgun (WGS) entry which is preliminary data.</text>
</comment>
<dbReference type="STRING" id="45068.Llon_2157"/>
<keyword evidence="3" id="KW-0813">Transport</keyword>
<evidence type="ECO:0000256" key="7">
    <source>
        <dbReference type="ARBA" id="ARBA00023136"/>
    </source>
</evidence>
<name>A0A0W0VIL5_9GAMM</name>
<comment type="similarity">
    <text evidence="2">Belongs to the autoinducer-2 exporter (AI-2E) (TC 2.A.86) family.</text>
</comment>
<comment type="subcellular location">
    <subcellularLocation>
        <location evidence="1">Cell membrane</location>
        <topology evidence="1">Multi-pass membrane protein</topology>
    </subcellularLocation>
</comment>
<reference evidence="9 10" key="1">
    <citation type="submission" date="2015-11" db="EMBL/GenBank/DDBJ databases">
        <title>Genomic analysis of 38 Legionella species identifies large and diverse effector repertoires.</title>
        <authorList>
            <person name="Burstein D."/>
            <person name="Amaro F."/>
            <person name="Zusman T."/>
            <person name="Lifshitz Z."/>
            <person name="Cohen O."/>
            <person name="Gilbert J.A."/>
            <person name="Pupko T."/>
            <person name="Shuman H.A."/>
            <person name="Segal G."/>
        </authorList>
    </citation>
    <scope>NUCLEOTIDE SEQUENCE [LARGE SCALE GENOMIC DNA]</scope>
    <source>
        <strain evidence="9 10">ATCC 49505</strain>
    </source>
</reference>
<feature type="transmembrane region" description="Helical" evidence="8">
    <location>
        <begin position="150"/>
        <end position="175"/>
    </location>
</feature>
<feature type="transmembrane region" description="Helical" evidence="8">
    <location>
        <begin position="296"/>
        <end position="323"/>
    </location>
</feature>
<evidence type="ECO:0000256" key="1">
    <source>
        <dbReference type="ARBA" id="ARBA00004651"/>
    </source>
</evidence>
<dbReference type="InterPro" id="IPR002549">
    <property type="entry name" value="AI-2E-like"/>
</dbReference>
<accession>A0A0W0VIL5</accession>
<dbReference type="OrthoDB" id="5792512at2"/>
<dbReference type="PANTHER" id="PTHR21716">
    <property type="entry name" value="TRANSMEMBRANE PROTEIN"/>
    <property type="match status" value="1"/>
</dbReference>
<keyword evidence="4" id="KW-1003">Cell membrane</keyword>
<dbReference type="PATRIC" id="fig|45068.5.peg.2348"/>
<keyword evidence="6 8" id="KW-1133">Transmembrane helix</keyword>